<evidence type="ECO:0000313" key="1">
    <source>
        <dbReference type="EMBL" id="ADJ23052.1"/>
    </source>
</evidence>
<dbReference type="KEGG" id="hdn:Hden_1240"/>
<reference evidence="2" key="1">
    <citation type="journal article" date="2011" name="J. Bacteriol.">
        <title>Genome sequences of eight morphologically diverse alphaproteobacteria.</title>
        <authorList>
            <consortium name="US DOE Joint Genome Institute"/>
            <person name="Brown P.J."/>
            <person name="Kysela D.T."/>
            <person name="Buechlein A."/>
            <person name="Hemmerich C."/>
            <person name="Brun Y.V."/>
        </authorList>
    </citation>
    <scope>NUCLEOTIDE SEQUENCE [LARGE SCALE GENOMIC DNA]</scope>
    <source>
        <strain evidence="2">ATCC 51888 / DSM 1869 / NCIB 11706 / TK 0415</strain>
    </source>
</reference>
<sequence length="276" mass="28299">MGLIVIDLHKAPAIIRPAPEGYTCNAAGMLIPDWKSVRSEIKKTRRSGLPGMFNPMLGFAAEPAAVPTYQDAHFDNGNSTSFSFTFTLPTPAFAGRWLLVAVHGYGTSSNRTVSSVTVFGNSATMVPGCRAQNTTTSGVVEFWAVQLDSGNTGTVAVTFSASMSGASVQIFSVENLRSITPTSTPAGSTAAPAVATLNIPAKGFGIGLAYSGGVTAPTATWSGLALAFTQSLVSSSVGSTSTAVATSDSNIPSLSASCTWSNTTSGGRCAVFATFR</sequence>
<dbReference type="STRING" id="582899.Hden_1240"/>
<keyword evidence="2" id="KW-1185">Reference proteome</keyword>
<protein>
    <submittedName>
        <fullName evidence="1">Uncharacterized protein</fullName>
    </submittedName>
</protein>
<evidence type="ECO:0000313" key="2">
    <source>
        <dbReference type="Proteomes" id="UP000002033"/>
    </source>
</evidence>
<dbReference type="EMBL" id="CP002083">
    <property type="protein sequence ID" value="ADJ23052.1"/>
    <property type="molecule type" value="Genomic_DNA"/>
</dbReference>
<dbReference type="AlphaFoldDB" id="D8JWD9"/>
<gene>
    <name evidence="1" type="ordered locus">Hden_1240</name>
</gene>
<proteinExistence type="predicted"/>
<name>D8JWD9_HYPDA</name>
<dbReference type="HOGENOM" id="CLU_1007514_0_0_5"/>
<organism evidence="1 2">
    <name type="scientific">Hyphomicrobium denitrificans (strain ATCC 51888 / DSM 1869 / NCIMB 11706 / TK 0415)</name>
    <dbReference type="NCBI Taxonomy" id="582899"/>
    <lineage>
        <taxon>Bacteria</taxon>
        <taxon>Pseudomonadati</taxon>
        <taxon>Pseudomonadota</taxon>
        <taxon>Alphaproteobacteria</taxon>
        <taxon>Hyphomicrobiales</taxon>
        <taxon>Hyphomicrobiaceae</taxon>
        <taxon>Hyphomicrobium</taxon>
    </lineage>
</organism>
<dbReference type="Proteomes" id="UP000002033">
    <property type="component" value="Chromosome"/>
</dbReference>
<accession>D8JWD9</accession>